<dbReference type="AlphaFoldDB" id="A0A8J2FR79"/>
<organism evidence="1 2">
    <name type="scientific">Candidatus Methylacidithermus pantelleriae</name>
    <dbReference type="NCBI Taxonomy" id="2744239"/>
    <lineage>
        <taxon>Bacteria</taxon>
        <taxon>Pseudomonadati</taxon>
        <taxon>Verrucomicrobiota</taxon>
        <taxon>Methylacidiphilae</taxon>
        <taxon>Methylacidiphilales</taxon>
        <taxon>Methylacidiphilaceae</taxon>
        <taxon>Candidatus Methylacidithermus</taxon>
    </lineage>
</organism>
<gene>
    <name evidence="1" type="ORF">MPNT_10089</name>
</gene>
<accession>A0A8J2FR79</accession>
<evidence type="ECO:0000313" key="2">
    <source>
        <dbReference type="Proteomes" id="UP000663859"/>
    </source>
</evidence>
<dbReference type="SUPFAM" id="SSF56925">
    <property type="entry name" value="OMPA-like"/>
    <property type="match status" value="1"/>
</dbReference>
<dbReference type="EMBL" id="CAJNOB010000001">
    <property type="protein sequence ID" value="CAF0689036.1"/>
    <property type="molecule type" value="Genomic_DNA"/>
</dbReference>
<keyword evidence="2" id="KW-1185">Reference proteome</keyword>
<reference evidence="1" key="1">
    <citation type="submission" date="2021-02" db="EMBL/GenBank/DDBJ databases">
        <authorList>
            <person name="Cremers G."/>
            <person name="Picone N."/>
        </authorList>
    </citation>
    <scope>NUCLEOTIDE SEQUENCE</scope>
    <source>
        <strain evidence="1">PQ17</strain>
    </source>
</reference>
<dbReference type="Proteomes" id="UP000663859">
    <property type="component" value="Unassembled WGS sequence"/>
</dbReference>
<comment type="caution">
    <text evidence="1">The sequence shown here is derived from an EMBL/GenBank/DDBJ whole genome shotgun (WGS) entry which is preliminary data.</text>
</comment>
<dbReference type="RefSeq" id="WP_174581609.1">
    <property type="nucleotide sequence ID" value="NZ_CAJNOB010000001.1"/>
</dbReference>
<proteinExistence type="predicted"/>
<sequence length="349" mass="36253">MIEKKKIRWLAVGLAPVVALAVPRLVLAGEEGPSKEVKEVTHEEAFTPKEGLYLGLQGGAAFHESDNSHVTATNANGPWDVSVPAGGPFFNKDVFPGGPNWLDGNLGGDTGGVGGLKLGYEWAGTQIGSDPHWRIKPAIEFDGYWLGHDYGSALMGPLHQGATLFGKGPGPNFGDVLVPPGSVQALNLGGWSNNFDIGILAINGILKFETPWVTPYIGAGAAAAIVASNGGGVIQQFGPTNNLGGAGLTFATAGGNNEVQLAPAVQGIAGLELDLDKFSSSLAHWSIFAEYKFLVIGETDFTHPTVSPVPTVVSLGGGASQVFPAVSDTKVKLDSIMEHIVVGGIKYTF</sequence>
<evidence type="ECO:0000313" key="1">
    <source>
        <dbReference type="EMBL" id="CAF0689036.1"/>
    </source>
</evidence>
<dbReference type="InterPro" id="IPR011250">
    <property type="entry name" value="OMP/PagP_B-barrel"/>
</dbReference>
<name>A0A8J2FR79_9BACT</name>
<protein>
    <submittedName>
        <fullName evidence="1">Uncharacterized protein</fullName>
    </submittedName>
</protein>
<dbReference type="Gene3D" id="2.40.160.20">
    <property type="match status" value="1"/>
</dbReference>